<accession>A0A8S5TZ62</accession>
<organism evidence="1">
    <name type="scientific">Siphoviridae sp. ctnPP24</name>
    <dbReference type="NCBI Taxonomy" id="2825662"/>
    <lineage>
        <taxon>Viruses</taxon>
        <taxon>Duplodnaviria</taxon>
        <taxon>Heunggongvirae</taxon>
        <taxon>Uroviricota</taxon>
        <taxon>Caudoviricetes</taxon>
    </lineage>
</organism>
<evidence type="ECO:0000313" key="1">
    <source>
        <dbReference type="EMBL" id="DAF87500.1"/>
    </source>
</evidence>
<keyword evidence="1" id="KW-0378">Hydrolase</keyword>
<keyword evidence="1" id="KW-0540">Nuclease</keyword>
<name>A0A8S5TZ62_9CAUD</name>
<proteinExistence type="predicted"/>
<keyword evidence="1" id="KW-0255">Endonuclease</keyword>
<reference evidence="1" key="1">
    <citation type="journal article" date="2021" name="Proc. Natl. Acad. Sci. U.S.A.">
        <title>A Catalog of Tens of Thousands of Viruses from Human Metagenomes Reveals Hidden Associations with Chronic Diseases.</title>
        <authorList>
            <person name="Tisza M.J."/>
            <person name="Buck C.B."/>
        </authorList>
    </citation>
    <scope>NUCLEOTIDE SEQUENCE</scope>
    <source>
        <strain evidence="1">CtnPP24</strain>
    </source>
</reference>
<sequence>MADVPMKTCAKCGKTKKETDFYKIPNTDERCDLCKTCLTMYIDNRRPDTFKWILKKMDVPYIEKKWVELANKSYMKNPATFGPMSVIGTYLRTMNMDQYNNLKYADSEKINNEKFQQAKKEQQNIKGTSYDEEFENRLLESLKAGEISQAEYNTMSRKSVLDRINEKMRQGEEEVASNPDSVLDNKELEVPENTVDSDEIKKNADVISAAKDVEQEFLAKKAEEEKKKKQPKEAEESEPQVLDLMPDVASSLGVNPVENISNAPLDITGEMQNDFIPDVARIDEAQITESLTEDDIKYLSLKWGLLYKPSEWVKMEELYQKYAADYELSTDREQVLKNICKTDLKMNQALDVGDIKTFKDLQGANDMLRKSGKFTDSQKQEEKKRDIDSIGELVAFVESKGGIIPRKDDPINVPQDKIDFIINDMKNYTDNLVKNELGLGNLIESYIKKLEENKAKSVDEIIAEGIKTDEDNAVTDEEAADFQQFQIEEREEEAKRLAEQYGAE</sequence>
<protein>
    <submittedName>
        <fullName evidence="1">Restriction endonuclease</fullName>
    </submittedName>
</protein>
<dbReference type="EMBL" id="BK015962">
    <property type="protein sequence ID" value="DAF87500.1"/>
    <property type="molecule type" value="Genomic_DNA"/>
</dbReference>
<dbReference type="GO" id="GO:0004519">
    <property type="term" value="F:endonuclease activity"/>
    <property type="evidence" value="ECO:0007669"/>
    <property type="project" value="UniProtKB-KW"/>
</dbReference>